<accession>Q97BT3</accession>
<dbReference type="InterPro" id="IPR015813">
    <property type="entry name" value="Pyrv/PenolPyrv_kinase-like_dom"/>
</dbReference>
<dbReference type="PANTHER" id="PTHR42905">
    <property type="entry name" value="PHOSPHOENOLPYRUVATE CARBOXYLASE"/>
    <property type="match status" value="1"/>
</dbReference>
<dbReference type="GO" id="GO:0019629">
    <property type="term" value="P:propionate catabolic process, 2-methylcitrate cycle"/>
    <property type="evidence" value="ECO:0007669"/>
    <property type="project" value="InterPro"/>
</dbReference>
<evidence type="ECO:0000256" key="1">
    <source>
        <dbReference type="ARBA" id="ARBA00001946"/>
    </source>
</evidence>
<dbReference type="FunFam" id="3.20.20.60:FF:000009">
    <property type="entry name" value="2-methylisocitrate lyase"/>
    <property type="match status" value="1"/>
</dbReference>
<dbReference type="PhylomeDB" id="Q97BT3"/>
<sequence>MAPGVVGGIGALIAEKRGFKAAYLSGSQVAGMMGLPDLSVTTMNEVAEEVQRITAISRLPLIVDVDTGFGEVVNVIRTVRVMEASGASAIHMEDQELPKKCGHLNGKKVIDRDEMIRKISAAASARKNEDFMIIARTDARAVNGLEDAIDRANAYLEAGADAIFTEALESKEEFEKMRKQVKGYLLANMTEDGKSPLLSVDDLRSIGYNIVIFPLTAFRTMLKAIDSIYADIKNYGTQRNSLDKIMRRAEFYDLIGYYDYEKEDNVFFEIKK</sequence>
<comment type="similarity">
    <text evidence="2 6">Belongs to the isocitrate lyase/PEP mutase superfamily. Methylisocitrate lyase family.</text>
</comment>
<dbReference type="EMBL" id="BA000011">
    <property type="protein sequence ID" value="BAB59514.1"/>
    <property type="molecule type" value="Genomic_DNA"/>
</dbReference>
<dbReference type="Proteomes" id="UP000001017">
    <property type="component" value="Chromosome"/>
</dbReference>
<dbReference type="KEGG" id="tvo:TVG0361650"/>
<dbReference type="NCBIfam" id="TIGR02317">
    <property type="entry name" value="prpB"/>
    <property type="match status" value="1"/>
</dbReference>
<dbReference type="UniPathway" id="UPA00946"/>
<dbReference type="InterPro" id="IPR018523">
    <property type="entry name" value="Isocitrate_lyase_ph_CS"/>
</dbReference>
<dbReference type="Pfam" id="PF13714">
    <property type="entry name" value="PEP_mutase"/>
    <property type="match status" value="1"/>
</dbReference>
<dbReference type="SUPFAM" id="SSF51621">
    <property type="entry name" value="Phosphoenolpyruvate/pyruvate domain"/>
    <property type="match status" value="1"/>
</dbReference>
<dbReference type="eggNOG" id="arCOG00581">
    <property type="taxonomic scope" value="Archaea"/>
</dbReference>
<dbReference type="AlphaFoldDB" id="Q97BT3"/>
<dbReference type="Gene3D" id="3.20.20.60">
    <property type="entry name" value="Phosphoenolpyruvate-binding domains"/>
    <property type="match status" value="1"/>
</dbReference>
<evidence type="ECO:0000256" key="3">
    <source>
        <dbReference type="ARBA" id="ARBA00022723"/>
    </source>
</evidence>
<proteinExistence type="inferred from homology"/>
<dbReference type="PROSITE" id="PS00161">
    <property type="entry name" value="ISOCITRATE_LYASE"/>
    <property type="match status" value="1"/>
</dbReference>
<reference evidence="7 8" key="1">
    <citation type="journal article" date="1999" name="Proc. Jpn. Acad.">
        <title>Determination of the complete genomic DNA sequence of Thermoplasma volvanium GSS1.</title>
        <authorList>
            <person name="Kawashima T."/>
            <person name="Yamamoto Y."/>
            <person name="Aramaki H."/>
            <person name="Nunoshiba T."/>
            <person name="Kawamoto T."/>
            <person name="Watanabe K."/>
            <person name="Yamazaki M."/>
            <person name="Kanehori K."/>
            <person name="Amano N."/>
            <person name="Ohya Y."/>
            <person name="Makino K."/>
            <person name="Suzuki M."/>
        </authorList>
    </citation>
    <scope>NUCLEOTIDE SEQUENCE [LARGE SCALE GENOMIC DNA]</scope>
    <source>
        <strain evidence="8">ATCC 51530 / DSM 4299 / JCM 9571 / NBRC 15438 / GSS1</strain>
    </source>
</reference>
<evidence type="ECO:0000256" key="5">
    <source>
        <dbReference type="ARBA" id="ARBA00023239"/>
    </source>
</evidence>
<organism evidence="7 8">
    <name type="scientific">Thermoplasma volcanium (strain ATCC 51530 / DSM 4299 / JCM 9571 / NBRC 15438 / GSS1)</name>
    <dbReference type="NCBI Taxonomy" id="273116"/>
    <lineage>
        <taxon>Archaea</taxon>
        <taxon>Methanobacteriati</taxon>
        <taxon>Thermoplasmatota</taxon>
        <taxon>Thermoplasmata</taxon>
        <taxon>Thermoplasmatales</taxon>
        <taxon>Thermoplasmataceae</taxon>
        <taxon>Thermoplasma</taxon>
    </lineage>
</organism>
<dbReference type="PaxDb" id="273116-14324587"/>
<dbReference type="HOGENOM" id="CLU_027389_3_2_2"/>
<comment type="function">
    <text evidence="6">Catalyzes the thermodynamically favored C-C bond cleavage of (2R,3S)-2-methylisocitrate to yield pyruvate and succinate.</text>
</comment>
<evidence type="ECO:0000256" key="6">
    <source>
        <dbReference type="RuleBase" id="RU361121"/>
    </source>
</evidence>
<dbReference type="InterPro" id="IPR039556">
    <property type="entry name" value="ICL/PEPM"/>
</dbReference>
<protein>
    <recommendedName>
        <fullName evidence="6">Methylisocitrate lyase</fullName>
        <ecNumber evidence="6">4.1.3.30</ecNumber>
    </recommendedName>
</protein>
<dbReference type="GO" id="GO:0046872">
    <property type="term" value="F:metal ion binding"/>
    <property type="evidence" value="ECO:0007669"/>
    <property type="project" value="UniProtKB-KW"/>
</dbReference>
<evidence type="ECO:0000313" key="7">
    <source>
        <dbReference type="EMBL" id="BAB59514.1"/>
    </source>
</evidence>
<evidence type="ECO:0000256" key="2">
    <source>
        <dbReference type="ARBA" id="ARBA00009282"/>
    </source>
</evidence>
<comment type="pathway">
    <text evidence="6">Organic acid metabolism; propanoate degradation.</text>
</comment>
<keyword evidence="4" id="KW-0460">Magnesium</keyword>
<keyword evidence="3" id="KW-0479">Metal-binding</keyword>
<dbReference type="STRING" id="273116.gene:9381149"/>
<keyword evidence="8" id="KW-1185">Reference proteome</keyword>
<dbReference type="EC" id="4.1.3.30" evidence="6"/>
<name>Q97BT3_THEVO</name>
<keyword evidence="5 6" id="KW-0456">Lyase</keyword>
<dbReference type="GO" id="GO:0046421">
    <property type="term" value="F:methylisocitrate lyase activity"/>
    <property type="evidence" value="ECO:0007669"/>
    <property type="project" value="UniProtKB-EC"/>
</dbReference>
<evidence type="ECO:0000313" key="8">
    <source>
        <dbReference type="Proteomes" id="UP000001017"/>
    </source>
</evidence>
<gene>
    <name evidence="7" type="ORF">TVG0361650</name>
</gene>
<comment type="catalytic activity">
    <reaction evidence="6">
        <text>(2S,3R)-3-hydroxybutane-1,2,3-tricarboxylate = pyruvate + succinate</text>
        <dbReference type="Rhea" id="RHEA:16809"/>
        <dbReference type="ChEBI" id="CHEBI:15361"/>
        <dbReference type="ChEBI" id="CHEBI:30031"/>
        <dbReference type="ChEBI" id="CHEBI:57429"/>
        <dbReference type="EC" id="4.1.3.30"/>
    </reaction>
</comment>
<reference evidence="7 8" key="2">
    <citation type="journal article" date="2000" name="Proc. Natl. Acad. Sci. U.S.A.">
        <title>Archaeal adaptation to higher temperatures revealed by genomic sequence of Thermoplasma volcanium.</title>
        <authorList>
            <person name="Kawashima T."/>
            <person name="Amano N."/>
            <person name="Koike H."/>
            <person name="Makino S."/>
            <person name="Higuchi S."/>
            <person name="Kawashima-Ohya Y."/>
            <person name="Watanabe K."/>
            <person name="Yamazaki M."/>
            <person name="Kanehori K."/>
            <person name="Kawamoto T."/>
            <person name="Nunoshiba T."/>
            <person name="Yamamoto Y."/>
            <person name="Aramaki H."/>
            <person name="Makino K."/>
            <person name="Suzuki M."/>
        </authorList>
    </citation>
    <scope>NUCLEOTIDE SEQUENCE [LARGE SCALE GENOMIC DNA]</scope>
    <source>
        <strain evidence="8">ATCC 51530 / DSM 4299 / JCM 9571 / NBRC 15438 / GSS1</strain>
    </source>
</reference>
<evidence type="ECO:0000256" key="4">
    <source>
        <dbReference type="ARBA" id="ARBA00022842"/>
    </source>
</evidence>
<comment type="cofactor">
    <cofactor evidence="1">
        <name>Mg(2+)</name>
        <dbReference type="ChEBI" id="CHEBI:18420"/>
    </cofactor>
</comment>
<dbReference type="InterPro" id="IPR012695">
    <property type="entry name" value="PrpB"/>
</dbReference>
<dbReference type="InterPro" id="IPR040442">
    <property type="entry name" value="Pyrv_kinase-like_dom_sf"/>
</dbReference>
<dbReference type="CDD" id="cd00377">
    <property type="entry name" value="ICL_PEPM"/>
    <property type="match status" value="1"/>
</dbReference>
<dbReference type="PANTHER" id="PTHR42905:SF5">
    <property type="entry name" value="CARBOXYVINYL-CARBOXYPHOSPHONATE PHOSPHORYLMUTASE, CHLOROPLASTIC"/>
    <property type="match status" value="1"/>
</dbReference>